<dbReference type="PANTHER" id="PTHR11654">
    <property type="entry name" value="OLIGOPEPTIDE TRANSPORTER-RELATED"/>
    <property type="match status" value="1"/>
</dbReference>
<proteinExistence type="inferred from homology"/>
<dbReference type="InterPro" id="IPR000109">
    <property type="entry name" value="POT_fam"/>
</dbReference>
<evidence type="ECO:0000256" key="2">
    <source>
        <dbReference type="ARBA" id="ARBA00005982"/>
    </source>
</evidence>
<evidence type="ECO:0000256" key="7">
    <source>
        <dbReference type="SAM" id="Phobius"/>
    </source>
</evidence>
<keyword evidence="3 7" id="KW-0812">Transmembrane</keyword>
<feature type="transmembrane region" description="Helical" evidence="7">
    <location>
        <begin position="188"/>
        <end position="210"/>
    </location>
</feature>
<feature type="compositionally biased region" description="Basic and acidic residues" evidence="6">
    <location>
        <begin position="1"/>
        <end position="25"/>
    </location>
</feature>
<evidence type="ECO:0000256" key="3">
    <source>
        <dbReference type="ARBA" id="ARBA00022692"/>
    </source>
</evidence>
<keyword evidence="9" id="KW-1185">Reference proteome</keyword>
<dbReference type="SUPFAM" id="SSF103473">
    <property type="entry name" value="MFS general substrate transporter"/>
    <property type="match status" value="1"/>
</dbReference>
<dbReference type="RefSeq" id="XP_033600872.1">
    <property type="nucleotide sequence ID" value="XM_033742404.1"/>
</dbReference>
<feature type="compositionally biased region" description="Basic and acidic residues" evidence="6">
    <location>
        <begin position="32"/>
        <end position="46"/>
    </location>
</feature>
<dbReference type="Proteomes" id="UP000799437">
    <property type="component" value="Unassembled WGS sequence"/>
</dbReference>
<feature type="transmembrane region" description="Helical" evidence="7">
    <location>
        <begin position="298"/>
        <end position="318"/>
    </location>
</feature>
<evidence type="ECO:0008006" key="10">
    <source>
        <dbReference type="Google" id="ProtNLM"/>
    </source>
</evidence>
<evidence type="ECO:0000313" key="9">
    <source>
        <dbReference type="Proteomes" id="UP000799437"/>
    </source>
</evidence>
<name>A0A6A6WBD6_9PEZI</name>
<sequence length="607" mass="67188">MELRDDLHLHDSREYREEVTGRETDPVNNATEFDKPKRSRANKETRGLTIEGYEPEKDELGGTISDSPKKSASQSVKTEDQQEEDQYPRIATADDINNLPHVMADIPATAWLLIFTGAASAFARYGATTPFQNYIQNPPGNTQLPGGLGLGQAKATIVTSAFSFFIYLTPLPLGIISDAWLGRYHTMMLCLGLLVTGYIILVITALPISLEHNAGLGGLIASMVFIGLGQGGLNSVIFVLIGDQIPDTAPVVTRRRGKLVVVDRQITIQFVFNFLFWAVNLASLSIIATTFMERVSFWAAYLIPLSVLSISVVPIFVWRGRLVRPPRQENVIPKALRLVLLACRNGFHLSAADPSQRQIDVPWDSRFVGEIRRGFKACQVMIVFIIFWLCYNQMWNNIVSQAGQMELYGISNDTIVFLNVAAVVLLGPIIQRLQELLRRYKVSFGPIRRMSVAFVLNAVGMGYAAGLQKLIYSRGPCYSYPLTCPQAYTEGVRSPNNVNVWLQAPIHFLLGASEILGFVTMTEYAYAEAPSNMKAVVQALSQLTIALGSALGISLGPVSRDPWLVILYSCLAATMGVSAVVFFLLFYKSDYTSDVHKVVQDKEKLQE</sequence>
<dbReference type="Gene3D" id="1.20.1250.20">
    <property type="entry name" value="MFS general substrate transporter like domains"/>
    <property type="match status" value="1"/>
</dbReference>
<keyword evidence="5 7" id="KW-0472">Membrane</keyword>
<reference evidence="8" key="1">
    <citation type="journal article" date="2020" name="Stud. Mycol.">
        <title>101 Dothideomycetes genomes: a test case for predicting lifestyles and emergence of pathogens.</title>
        <authorList>
            <person name="Haridas S."/>
            <person name="Albert R."/>
            <person name="Binder M."/>
            <person name="Bloem J."/>
            <person name="Labutti K."/>
            <person name="Salamov A."/>
            <person name="Andreopoulos B."/>
            <person name="Baker S."/>
            <person name="Barry K."/>
            <person name="Bills G."/>
            <person name="Bluhm B."/>
            <person name="Cannon C."/>
            <person name="Castanera R."/>
            <person name="Culley D."/>
            <person name="Daum C."/>
            <person name="Ezra D."/>
            <person name="Gonzalez J."/>
            <person name="Henrissat B."/>
            <person name="Kuo A."/>
            <person name="Liang C."/>
            <person name="Lipzen A."/>
            <person name="Lutzoni F."/>
            <person name="Magnuson J."/>
            <person name="Mondo S."/>
            <person name="Nolan M."/>
            <person name="Ohm R."/>
            <person name="Pangilinan J."/>
            <person name="Park H.-J."/>
            <person name="Ramirez L."/>
            <person name="Alfaro M."/>
            <person name="Sun H."/>
            <person name="Tritt A."/>
            <person name="Yoshinaga Y."/>
            <person name="Zwiers L.-H."/>
            <person name="Turgeon B."/>
            <person name="Goodwin S."/>
            <person name="Spatafora J."/>
            <person name="Crous P."/>
            <person name="Grigoriev I."/>
        </authorList>
    </citation>
    <scope>NUCLEOTIDE SEQUENCE</scope>
    <source>
        <strain evidence="8">CBS 121739</strain>
    </source>
</reference>
<dbReference type="EMBL" id="ML996571">
    <property type="protein sequence ID" value="KAF2758421.1"/>
    <property type="molecule type" value="Genomic_DNA"/>
</dbReference>
<dbReference type="GeneID" id="54483458"/>
<evidence type="ECO:0000256" key="4">
    <source>
        <dbReference type="ARBA" id="ARBA00022989"/>
    </source>
</evidence>
<dbReference type="GO" id="GO:0022857">
    <property type="term" value="F:transmembrane transporter activity"/>
    <property type="evidence" value="ECO:0007669"/>
    <property type="project" value="InterPro"/>
</dbReference>
<feature type="transmembrane region" description="Helical" evidence="7">
    <location>
        <begin position="414"/>
        <end position="431"/>
    </location>
</feature>
<gene>
    <name evidence="8" type="ORF">EJ05DRAFT_451916</name>
</gene>
<dbReference type="OrthoDB" id="8904098at2759"/>
<feature type="transmembrane region" description="Helical" evidence="7">
    <location>
        <begin position="266"/>
        <end position="292"/>
    </location>
</feature>
<comment type="subcellular location">
    <subcellularLocation>
        <location evidence="1">Membrane</location>
        <topology evidence="1">Multi-pass membrane protein</topology>
    </subcellularLocation>
</comment>
<accession>A0A6A6WBD6</accession>
<evidence type="ECO:0000256" key="5">
    <source>
        <dbReference type="ARBA" id="ARBA00023136"/>
    </source>
</evidence>
<feature type="transmembrane region" description="Helical" evidence="7">
    <location>
        <begin position="216"/>
        <end position="245"/>
    </location>
</feature>
<keyword evidence="4 7" id="KW-1133">Transmembrane helix</keyword>
<feature type="region of interest" description="Disordered" evidence="6">
    <location>
        <begin position="1"/>
        <end position="87"/>
    </location>
</feature>
<feature type="compositionally biased region" description="Polar residues" evidence="6">
    <location>
        <begin position="64"/>
        <end position="76"/>
    </location>
</feature>
<evidence type="ECO:0000313" key="8">
    <source>
        <dbReference type="EMBL" id="KAF2758421.1"/>
    </source>
</evidence>
<organism evidence="8 9">
    <name type="scientific">Pseudovirgaria hyperparasitica</name>
    <dbReference type="NCBI Taxonomy" id="470096"/>
    <lineage>
        <taxon>Eukaryota</taxon>
        <taxon>Fungi</taxon>
        <taxon>Dikarya</taxon>
        <taxon>Ascomycota</taxon>
        <taxon>Pezizomycotina</taxon>
        <taxon>Dothideomycetes</taxon>
        <taxon>Dothideomycetes incertae sedis</taxon>
        <taxon>Acrospermales</taxon>
        <taxon>Acrospermaceae</taxon>
        <taxon>Pseudovirgaria</taxon>
    </lineage>
</organism>
<feature type="transmembrane region" description="Helical" evidence="7">
    <location>
        <begin position="539"/>
        <end position="559"/>
    </location>
</feature>
<feature type="transmembrane region" description="Helical" evidence="7">
    <location>
        <begin position="565"/>
        <end position="587"/>
    </location>
</feature>
<dbReference type="GO" id="GO:0016020">
    <property type="term" value="C:membrane"/>
    <property type="evidence" value="ECO:0007669"/>
    <property type="project" value="UniProtKB-SubCell"/>
</dbReference>
<dbReference type="Pfam" id="PF00854">
    <property type="entry name" value="PTR2"/>
    <property type="match status" value="1"/>
</dbReference>
<dbReference type="InterPro" id="IPR036259">
    <property type="entry name" value="MFS_trans_sf"/>
</dbReference>
<evidence type="ECO:0000256" key="1">
    <source>
        <dbReference type="ARBA" id="ARBA00004141"/>
    </source>
</evidence>
<feature type="transmembrane region" description="Helical" evidence="7">
    <location>
        <begin position="374"/>
        <end position="394"/>
    </location>
</feature>
<feature type="transmembrane region" description="Helical" evidence="7">
    <location>
        <begin position="452"/>
        <end position="472"/>
    </location>
</feature>
<feature type="transmembrane region" description="Helical" evidence="7">
    <location>
        <begin position="155"/>
        <end position="176"/>
    </location>
</feature>
<protein>
    <recommendedName>
        <fullName evidence="10">MFS general substrate transporter</fullName>
    </recommendedName>
</protein>
<evidence type="ECO:0000256" key="6">
    <source>
        <dbReference type="SAM" id="MobiDB-lite"/>
    </source>
</evidence>
<dbReference type="AlphaFoldDB" id="A0A6A6WBD6"/>
<comment type="similarity">
    <text evidence="2">Belongs to the major facilitator superfamily. Proton-dependent oligopeptide transporter (POT/PTR) (TC 2.A.17) family.</text>
</comment>